<dbReference type="InterPro" id="IPR001077">
    <property type="entry name" value="COMT_C"/>
</dbReference>
<evidence type="ECO:0000256" key="3">
    <source>
        <dbReference type="ARBA" id="ARBA00022691"/>
    </source>
</evidence>
<dbReference type="AlphaFoldDB" id="A0A0C3C9V8"/>
<dbReference type="InterPro" id="IPR012967">
    <property type="entry name" value="COMT_dimerisation"/>
</dbReference>
<dbReference type="Proteomes" id="UP000054321">
    <property type="component" value="Unassembled WGS sequence"/>
</dbReference>
<keyword evidence="7" id="KW-1185">Reference proteome</keyword>
<proteinExistence type="predicted"/>
<keyword evidence="1" id="KW-0489">Methyltransferase</keyword>
<dbReference type="Pfam" id="PF00891">
    <property type="entry name" value="Methyltransf_2"/>
    <property type="match status" value="1"/>
</dbReference>
<dbReference type="SUPFAM" id="SSF53335">
    <property type="entry name" value="S-adenosyl-L-methionine-dependent methyltransferases"/>
    <property type="match status" value="1"/>
</dbReference>
<dbReference type="HOGENOM" id="CLU_005533_1_4_1"/>
<protein>
    <submittedName>
        <fullName evidence="6">Uncharacterized protein</fullName>
    </submittedName>
</protein>
<dbReference type="Gene3D" id="1.10.10.10">
    <property type="entry name" value="Winged helix-like DNA-binding domain superfamily/Winged helix DNA-binding domain"/>
    <property type="match status" value="1"/>
</dbReference>
<dbReference type="GO" id="GO:0008171">
    <property type="term" value="F:O-methyltransferase activity"/>
    <property type="evidence" value="ECO:0007669"/>
    <property type="project" value="InterPro"/>
</dbReference>
<feature type="domain" description="O-methyltransferase C-terminal" evidence="4">
    <location>
        <begin position="225"/>
        <end position="370"/>
    </location>
</feature>
<dbReference type="InParanoid" id="A0A0C3C9V8"/>
<dbReference type="InterPro" id="IPR036388">
    <property type="entry name" value="WH-like_DNA-bd_sf"/>
</dbReference>
<evidence type="ECO:0000256" key="1">
    <source>
        <dbReference type="ARBA" id="ARBA00022603"/>
    </source>
</evidence>
<gene>
    <name evidence="6" type="ORF">OIDMADRAFT_171122</name>
</gene>
<dbReference type="InterPro" id="IPR029063">
    <property type="entry name" value="SAM-dependent_MTases_sf"/>
</dbReference>
<dbReference type="PANTHER" id="PTHR43712:SF12">
    <property type="entry name" value="STERIGMATOCYSTIN 8-O-METHYLTRANSFERASE"/>
    <property type="match status" value="1"/>
</dbReference>
<dbReference type="Pfam" id="PF08100">
    <property type="entry name" value="Dimerisation"/>
    <property type="match status" value="1"/>
</dbReference>
<keyword evidence="3" id="KW-0949">S-adenosyl-L-methionine</keyword>
<dbReference type="Gene3D" id="3.40.50.150">
    <property type="entry name" value="Vaccinia Virus protein VP39"/>
    <property type="match status" value="1"/>
</dbReference>
<reference evidence="7" key="2">
    <citation type="submission" date="2015-01" db="EMBL/GenBank/DDBJ databases">
        <title>Evolutionary Origins and Diversification of the Mycorrhizal Mutualists.</title>
        <authorList>
            <consortium name="DOE Joint Genome Institute"/>
            <consortium name="Mycorrhizal Genomics Consortium"/>
            <person name="Kohler A."/>
            <person name="Kuo A."/>
            <person name="Nagy L.G."/>
            <person name="Floudas D."/>
            <person name="Copeland A."/>
            <person name="Barry K.W."/>
            <person name="Cichocki N."/>
            <person name="Veneault-Fourrey C."/>
            <person name="LaButti K."/>
            <person name="Lindquist E.A."/>
            <person name="Lipzen A."/>
            <person name="Lundell T."/>
            <person name="Morin E."/>
            <person name="Murat C."/>
            <person name="Riley R."/>
            <person name="Ohm R."/>
            <person name="Sun H."/>
            <person name="Tunlid A."/>
            <person name="Henrissat B."/>
            <person name="Grigoriev I.V."/>
            <person name="Hibbett D.S."/>
            <person name="Martin F."/>
        </authorList>
    </citation>
    <scope>NUCLEOTIDE SEQUENCE [LARGE SCALE GENOMIC DNA]</scope>
    <source>
        <strain evidence="7">Zn</strain>
    </source>
</reference>
<keyword evidence="2" id="KW-0808">Transferase</keyword>
<dbReference type="OrthoDB" id="1606438at2759"/>
<sequence>MSTTRILELAAIISSNTNTVNDYYQSNGLPSPSFDAKDSTVIPMEVDSARDAVLDATMELHDLLLDPLDLMYHHFNHNSVLSLHAIQRFKIAKLVPIDGHASFAQIAEATNVRESEIRRLLRYAMTFRVFHEPEEGFVAHTAASKALTDPNVDDWAATVCEETWPAAQKGFSLSNNTVQPIYEVLSASPLRAARFGGMMAAYTASKLNETNHLVAGYGWGGLGNALVVDVGGSQGHISTILARVYPQLSFVVQDLPAAITQVSLPSDLAQRVRIEAHNFFSPQTVVADVYYFRWIFHNWADSDAVRILRALIPALQDGARVVIHDDCMPDARSVAQWREKSHRSADVCMLELMNARGRYLSDWKDLLLKADARFQFVGFTRPYGSDLAFIEARWQVDQQ</sequence>
<dbReference type="EMBL" id="KN832886">
    <property type="protein sequence ID" value="KIM95678.1"/>
    <property type="molecule type" value="Genomic_DNA"/>
</dbReference>
<evidence type="ECO:0000313" key="6">
    <source>
        <dbReference type="EMBL" id="KIM95678.1"/>
    </source>
</evidence>
<name>A0A0C3C9V8_OIDMZ</name>
<evidence type="ECO:0000256" key="2">
    <source>
        <dbReference type="ARBA" id="ARBA00022679"/>
    </source>
</evidence>
<dbReference type="InterPro" id="IPR036390">
    <property type="entry name" value="WH_DNA-bd_sf"/>
</dbReference>
<dbReference type="InterPro" id="IPR016461">
    <property type="entry name" value="COMT-like"/>
</dbReference>
<dbReference type="GO" id="GO:0032259">
    <property type="term" value="P:methylation"/>
    <property type="evidence" value="ECO:0007669"/>
    <property type="project" value="UniProtKB-KW"/>
</dbReference>
<dbReference type="PROSITE" id="PS51683">
    <property type="entry name" value="SAM_OMT_II"/>
    <property type="match status" value="1"/>
</dbReference>
<dbReference type="PANTHER" id="PTHR43712">
    <property type="entry name" value="PUTATIVE (AFU_ORTHOLOGUE AFUA_4G14580)-RELATED"/>
    <property type="match status" value="1"/>
</dbReference>
<evidence type="ECO:0000259" key="4">
    <source>
        <dbReference type="Pfam" id="PF00891"/>
    </source>
</evidence>
<feature type="domain" description="O-methyltransferase dimerisation" evidence="5">
    <location>
        <begin position="83"/>
        <end position="148"/>
    </location>
</feature>
<organism evidence="6 7">
    <name type="scientific">Oidiodendron maius (strain Zn)</name>
    <dbReference type="NCBI Taxonomy" id="913774"/>
    <lineage>
        <taxon>Eukaryota</taxon>
        <taxon>Fungi</taxon>
        <taxon>Dikarya</taxon>
        <taxon>Ascomycota</taxon>
        <taxon>Pezizomycotina</taxon>
        <taxon>Leotiomycetes</taxon>
        <taxon>Leotiomycetes incertae sedis</taxon>
        <taxon>Myxotrichaceae</taxon>
        <taxon>Oidiodendron</taxon>
    </lineage>
</organism>
<accession>A0A0C3C9V8</accession>
<reference evidence="6 7" key="1">
    <citation type="submission" date="2014-04" db="EMBL/GenBank/DDBJ databases">
        <authorList>
            <consortium name="DOE Joint Genome Institute"/>
            <person name="Kuo A."/>
            <person name="Martino E."/>
            <person name="Perotto S."/>
            <person name="Kohler A."/>
            <person name="Nagy L.G."/>
            <person name="Floudas D."/>
            <person name="Copeland A."/>
            <person name="Barry K.W."/>
            <person name="Cichocki N."/>
            <person name="Veneault-Fourrey C."/>
            <person name="LaButti K."/>
            <person name="Lindquist E.A."/>
            <person name="Lipzen A."/>
            <person name="Lundell T."/>
            <person name="Morin E."/>
            <person name="Murat C."/>
            <person name="Sun H."/>
            <person name="Tunlid A."/>
            <person name="Henrissat B."/>
            <person name="Grigoriev I.V."/>
            <person name="Hibbett D.S."/>
            <person name="Martin F."/>
            <person name="Nordberg H.P."/>
            <person name="Cantor M.N."/>
            <person name="Hua S.X."/>
        </authorList>
    </citation>
    <scope>NUCLEOTIDE SEQUENCE [LARGE SCALE GENOMIC DNA]</scope>
    <source>
        <strain evidence="6 7">Zn</strain>
    </source>
</reference>
<evidence type="ECO:0000313" key="7">
    <source>
        <dbReference type="Proteomes" id="UP000054321"/>
    </source>
</evidence>
<dbReference type="SUPFAM" id="SSF46785">
    <property type="entry name" value="Winged helix' DNA-binding domain"/>
    <property type="match status" value="1"/>
</dbReference>
<evidence type="ECO:0000259" key="5">
    <source>
        <dbReference type="Pfam" id="PF08100"/>
    </source>
</evidence>